<keyword evidence="2" id="KW-1185">Reference proteome</keyword>
<name>A0A1I8C0K3_MELHA</name>
<proteinExistence type="predicted"/>
<reference evidence="3" key="1">
    <citation type="submission" date="2016-11" db="UniProtKB">
        <authorList>
            <consortium name="WormBaseParasite"/>
        </authorList>
    </citation>
    <scope>IDENTIFICATION</scope>
</reference>
<protein>
    <submittedName>
        <fullName evidence="3">Uncharacterized protein</fullName>
    </submittedName>
</protein>
<evidence type="ECO:0000313" key="3">
    <source>
        <dbReference type="WBParaSite" id="MhA1_Contig818.frz3.gene24"/>
    </source>
</evidence>
<dbReference type="Proteomes" id="UP000095281">
    <property type="component" value="Unplaced"/>
</dbReference>
<evidence type="ECO:0000313" key="2">
    <source>
        <dbReference type="Proteomes" id="UP000095281"/>
    </source>
</evidence>
<feature type="signal peptide" evidence="1">
    <location>
        <begin position="1"/>
        <end position="26"/>
    </location>
</feature>
<sequence length="165" mass="19487">MLSKFRHKPIILFIFKLLILFKIVFCYDEIKEIEKETSKLLPIKEVTKLEQIKTIYECFDELEKDTNGQLESDKKEEKVKLSKEKEKTLTKTVICEINSKEIEMDKLKNWKPDDEYISELGGNLLMKFNESTSSTAKFKEWANRILTKNELNGEIGRNKQKFAKL</sequence>
<feature type="chain" id="PRO_5009316380" evidence="1">
    <location>
        <begin position="27"/>
        <end position="165"/>
    </location>
</feature>
<accession>A0A1I8C0K3</accession>
<organism evidence="2 3">
    <name type="scientific">Meloidogyne hapla</name>
    <name type="common">Root-knot nematode worm</name>
    <dbReference type="NCBI Taxonomy" id="6305"/>
    <lineage>
        <taxon>Eukaryota</taxon>
        <taxon>Metazoa</taxon>
        <taxon>Ecdysozoa</taxon>
        <taxon>Nematoda</taxon>
        <taxon>Chromadorea</taxon>
        <taxon>Rhabditida</taxon>
        <taxon>Tylenchina</taxon>
        <taxon>Tylenchomorpha</taxon>
        <taxon>Tylenchoidea</taxon>
        <taxon>Meloidogynidae</taxon>
        <taxon>Meloidogyninae</taxon>
        <taxon>Meloidogyne</taxon>
    </lineage>
</organism>
<evidence type="ECO:0000256" key="1">
    <source>
        <dbReference type="SAM" id="SignalP"/>
    </source>
</evidence>
<keyword evidence="1" id="KW-0732">Signal</keyword>
<dbReference type="WBParaSite" id="MhA1_Contig818.frz3.gene24">
    <property type="protein sequence ID" value="MhA1_Contig818.frz3.gene24"/>
    <property type="gene ID" value="MhA1_Contig818.frz3.gene24"/>
</dbReference>
<dbReference type="AlphaFoldDB" id="A0A1I8C0K3"/>